<accession>A0A2T5ISW0</accession>
<sequence>MIKERPILFSAPMVRAILDNRKTQTRRIMKHQPPDEDYQISWLINTTDPDKKHLQGKAHWINMKGKQNKESDIFFDCSYGKIGERLWVRETFAKMNDESGFGSGYMEYKASCKHPESIIWKPSIYMPRWASRILLEITNVWVERLNSISEKDCYAEGIEELDGHFDESEYCSITKKIGACIGDSKPIFVQLWESINGQGSWDLNPWVWVVEFKRIGM</sequence>
<name>A0A2T5ISW0_9PROT</name>
<gene>
    <name evidence="1" type="ORF">C8R28_1008122</name>
</gene>
<proteinExistence type="predicted"/>
<comment type="caution">
    <text evidence="1">The sequence shown here is derived from an EMBL/GenBank/DDBJ whole genome shotgun (WGS) entry which is preliminary data.</text>
</comment>
<dbReference type="RefSeq" id="WP_219908968.1">
    <property type="nucleotide sequence ID" value="NZ_QAOL01000008.1"/>
</dbReference>
<reference evidence="1 2" key="1">
    <citation type="submission" date="2018-04" db="EMBL/GenBank/DDBJ databases">
        <title>Active sludge and wastewater microbial communities from Klosterneuburg, Austria.</title>
        <authorList>
            <person name="Wagner M."/>
        </authorList>
    </citation>
    <scope>NUCLEOTIDE SEQUENCE [LARGE SCALE GENOMIC DNA]</scope>
    <source>
        <strain evidence="1 2">Nm4</strain>
    </source>
</reference>
<evidence type="ECO:0000313" key="2">
    <source>
        <dbReference type="Proteomes" id="UP000244110"/>
    </source>
</evidence>
<dbReference type="Proteomes" id="UP000244110">
    <property type="component" value="Unassembled WGS sequence"/>
</dbReference>
<protein>
    <recommendedName>
        <fullName evidence="3">Morphogenetic protein</fullName>
    </recommendedName>
</protein>
<dbReference type="EMBL" id="QAOL01000008">
    <property type="protein sequence ID" value="PTQ86927.1"/>
    <property type="molecule type" value="Genomic_DNA"/>
</dbReference>
<evidence type="ECO:0000313" key="1">
    <source>
        <dbReference type="EMBL" id="PTQ86927.1"/>
    </source>
</evidence>
<organism evidence="1 2">
    <name type="scientific">Nitrosomonas ureae</name>
    <dbReference type="NCBI Taxonomy" id="44577"/>
    <lineage>
        <taxon>Bacteria</taxon>
        <taxon>Pseudomonadati</taxon>
        <taxon>Pseudomonadota</taxon>
        <taxon>Betaproteobacteria</taxon>
        <taxon>Nitrosomonadales</taxon>
        <taxon>Nitrosomonadaceae</taxon>
        <taxon>Nitrosomonas</taxon>
    </lineage>
</organism>
<evidence type="ECO:0008006" key="3">
    <source>
        <dbReference type="Google" id="ProtNLM"/>
    </source>
</evidence>
<dbReference type="AlphaFoldDB" id="A0A2T5ISW0"/>